<feature type="domain" description="DprA winged helix" evidence="4">
    <location>
        <begin position="325"/>
        <end position="380"/>
    </location>
</feature>
<dbReference type="EMBL" id="CP020370">
    <property type="protein sequence ID" value="AUB83080.1"/>
    <property type="molecule type" value="Genomic_DNA"/>
</dbReference>
<dbReference type="PANTHER" id="PTHR43022">
    <property type="entry name" value="PROTEIN SMF"/>
    <property type="match status" value="1"/>
</dbReference>
<dbReference type="Gene3D" id="1.10.10.10">
    <property type="entry name" value="Winged helix-like DNA-binding domain superfamily/Winged helix DNA-binding domain"/>
    <property type="match status" value="1"/>
</dbReference>
<dbReference type="Proteomes" id="UP000232638">
    <property type="component" value="Chromosome"/>
</dbReference>
<dbReference type="InterPro" id="IPR036388">
    <property type="entry name" value="WH-like_DNA-bd_sf"/>
</dbReference>
<evidence type="ECO:0000313" key="5">
    <source>
        <dbReference type="EMBL" id="AUB83080.1"/>
    </source>
</evidence>
<name>A0A2K8UBV8_9GAMM</name>
<dbReference type="GO" id="GO:0009294">
    <property type="term" value="P:DNA-mediated transformation"/>
    <property type="evidence" value="ECO:0007669"/>
    <property type="project" value="InterPro"/>
</dbReference>
<dbReference type="InterPro" id="IPR041614">
    <property type="entry name" value="DprA_WH"/>
</dbReference>
<dbReference type="Pfam" id="PF21102">
    <property type="entry name" value="DprA_N"/>
    <property type="match status" value="1"/>
</dbReference>
<dbReference type="SUPFAM" id="SSF102405">
    <property type="entry name" value="MCP/YpsA-like"/>
    <property type="match status" value="1"/>
</dbReference>
<evidence type="ECO:0000313" key="6">
    <source>
        <dbReference type="Proteomes" id="UP000232638"/>
    </source>
</evidence>
<evidence type="ECO:0000256" key="2">
    <source>
        <dbReference type="SAM" id="MobiDB-lite"/>
    </source>
</evidence>
<dbReference type="InterPro" id="IPR057666">
    <property type="entry name" value="DrpA_SLOG"/>
</dbReference>
<keyword evidence="6" id="KW-1185">Reference proteome</keyword>
<dbReference type="NCBIfam" id="TIGR00732">
    <property type="entry name" value="dprA"/>
    <property type="match status" value="1"/>
</dbReference>
<proteinExistence type="inferred from homology"/>
<dbReference type="PANTHER" id="PTHR43022:SF1">
    <property type="entry name" value="PROTEIN SMF"/>
    <property type="match status" value="1"/>
</dbReference>
<dbReference type="AlphaFoldDB" id="A0A2K8UBV8"/>
<accession>A0A2K8UBV8</accession>
<dbReference type="Gene3D" id="3.40.50.450">
    <property type="match status" value="1"/>
</dbReference>
<dbReference type="InterPro" id="IPR003488">
    <property type="entry name" value="DprA"/>
</dbReference>
<feature type="region of interest" description="Disordered" evidence="2">
    <location>
        <begin position="304"/>
        <end position="328"/>
    </location>
</feature>
<sequence length="387" mass="39739">MSAKNEPEASWSSLDAWLTLAAAPGIGPRTCARLVARFGSPAGVLAAAPGVLGELGLKPAAISALARPDRDWIAAVRAWADQPDAHILARDDPRYPPLLLEIADPPTLLYVRGDPRLLAEPQVAIVGSRNPTPAGREITREFAHRLASCGLVITSGLAAGVDGEAHTGALETGKTIAVLGTGPDRVYPAGHRDLARRIAGQGALVSEFAPGQGPLARNFPRRNRIIAGLSLGTLVTEAALRSGSLITARQAGEQGREVFAVPGSIRNPLARGCHALIRDGAVLVEEAAEVLAVLAPQLRGHLGALPPPPAAGGSASDPDPGGAGAAAGPDPDYQQLFAALGFDPVAPDELIRRTGLPAAAVSSMLLVLELGGHVSSCPGGRYCRSRA</sequence>
<gene>
    <name evidence="5" type="ORF">THSYN_20445</name>
</gene>
<organism evidence="5 6">
    <name type="scientific">Candidatus Thiodictyon syntrophicum</name>
    <dbReference type="NCBI Taxonomy" id="1166950"/>
    <lineage>
        <taxon>Bacteria</taxon>
        <taxon>Pseudomonadati</taxon>
        <taxon>Pseudomonadota</taxon>
        <taxon>Gammaproteobacteria</taxon>
        <taxon>Chromatiales</taxon>
        <taxon>Chromatiaceae</taxon>
        <taxon>Thiodictyon</taxon>
    </lineage>
</organism>
<dbReference type="KEGG" id="tsy:THSYN_20445"/>
<evidence type="ECO:0000259" key="4">
    <source>
        <dbReference type="Pfam" id="PF17782"/>
    </source>
</evidence>
<protein>
    <submittedName>
        <fullName evidence="5">DNA protecting protein DprA</fullName>
    </submittedName>
</protein>
<feature type="compositionally biased region" description="Low complexity" evidence="2">
    <location>
        <begin position="311"/>
        <end position="328"/>
    </location>
</feature>
<evidence type="ECO:0000259" key="3">
    <source>
        <dbReference type="Pfam" id="PF02481"/>
    </source>
</evidence>
<dbReference type="Pfam" id="PF17782">
    <property type="entry name" value="WHD_DprA"/>
    <property type="match status" value="1"/>
</dbReference>
<dbReference type="OrthoDB" id="9785707at2"/>
<dbReference type="RefSeq" id="WP_100920778.1">
    <property type="nucleotide sequence ID" value="NZ_CP020370.1"/>
</dbReference>
<comment type="similarity">
    <text evidence="1">Belongs to the DprA/Smf family.</text>
</comment>
<dbReference type="Pfam" id="PF02481">
    <property type="entry name" value="DNA_processg_A"/>
    <property type="match status" value="1"/>
</dbReference>
<reference evidence="5 6" key="1">
    <citation type="submission" date="2017-03" db="EMBL/GenBank/DDBJ databases">
        <title>Complete genome sequence of Candidatus 'Thiodictyon syntrophicum' sp. nov. strain Cad16T, a photolithoautotroph purple sulfur bacterium isolated from an alpine meromictic lake.</title>
        <authorList>
            <person name="Luedin S.M."/>
            <person name="Pothier J.F."/>
            <person name="Danza F."/>
            <person name="Storelli N."/>
            <person name="Wittwer M."/>
            <person name="Tonolla M."/>
        </authorList>
    </citation>
    <scope>NUCLEOTIDE SEQUENCE [LARGE SCALE GENOMIC DNA]</scope>
    <source>
        <strain evidence="5 6">Cad16T</strain>
    </source>
</reference>
<evidence type="ECO:0000256" key="1">
    <source>
        <dbReference type="ARBA" id="ARBA00006525"/>
    </source>
</evidence>
<feature type="domain" description="Smf/DprA SLOG" evidence="3">
    <location>
        <begin position="87"/>
        <end position="293"/>
    </location>
</feature>